<dbReference type="PANTHER" id="PTHR34609">
    <property type="entry name" value="GEO08273P1-RELATED"/>
    <property type="match status" value="1"/>
</dbReference>
<protein>
    <recommendedName>
        <fullName evidence="4">Intimal thickness related receptor IRP domain-containing protein</fullName>
    </recommendedName>
</protein>
<keyword evidence="1" id="KW-1133">Transmembrane helix</keyword>
<dbReference type="OrthoDB" id="6622202at2759"/>
<keyword evidence="1" id="KW-0472">Membrane</keyword>
<dbReference type="Proteomes" id="UP000291343">
    <property type="component" value="Unassembled WGS sequence"/>
</dbReference>
<keyword evidence="1" id="KW-0812">Transmembrane</keyword>
<evidence type="ECO:0008006" key="4">
    <source>
        <dbReference type="Google" id="ProtNLM"/>
    </source>
</evidence>
<evidence type="ECO:0000256" key="1">
    <source>
        <dbReference type="SAM" id="Phobius"/>
    </source>
</evidence>
<reference evidence="2 3" key="1">
    <citation type="journal article" date="2017" name="Gigascience">
        <title>Genome sequence of the small brown planthopper, Laodelphax striatellus.</title>
        <authorList>
            <person name="Zhu J."/>
            <person name="Jiang F."/>
            <person name="Wang X."/>
            <person name="Yang P."/>
            <person name="Bao Y."/>
            <person name="Zhao W."/>
            <person name="Wang W."/>
            <person name="Lu H."/>
            <person name="Wang Q."/>
            <person name="Cui N."/>
            <person name="Li J."/>
            <person name="Chen X."/>
            <person name="Luo L."/>
            <person name="Yu J."/>
            <person name="Kang L."/>
            <person name="Cui F."/>
        </authorList>
    </citation>
    <scope>NUCLEOTIDE SEQUENCE [LARGE SCALE GENOMIC DNA]</scope>
    <source>
        <strain evidence="2">Lst14</strain>
    </source>
</reference>
<dbReference type="AlphaFoldDB" id="A0A482WQ29"/>
<evidence type="ECO:0000313" key="2">
    <source>
        <dbReference type="EMBL" id="RZF35613.1"/>
    </source>
</evidence>
<feature type="transmembrane region" description="Helical" evidence="1">
    <location>
        <begin position="122"/>
        <end position="139"/>
    </location>
</feature>
<feature type="transmembrane region" description="Helical" evidence="1">
    <location>
        <begin position="52"/>
        <end position="77"/>
    </location>
</feature>
<sequence>MQFPTLSSGVCGISLETGSKLVSWYYLVAGVVELILIITTKEYLVHGDESRYNYVCIVYLVGAAIVQIFNINLLVGLYMRRPSQMRPWIMTKFIFVALILIWYCMTKVAALFKHEWIETPNLIGDIIGIFFQMVVYSHYREVIDQEKRGRNVNSSSELA</sequence>
<dbReference type="InterPro" id="IPR053077">
    <property type="entry name" value="MARVEL_domain_protein_3"/>
</dbReference>
<accession>A0A482WQ29</accession>
<proteinExistence type="predicted"/>
<evidence type="ECO:0000313" key="3">
    <source>
        <dbReference type="Proteomes" id="UP000291343"/>
    </source>
</evidence>
<gene>
    <name evidence="2" type="ORF">LSTR_LSTR005141</name>
</gene>
<dbReference type="PANTHER" id="PTHR34609:SF17">
    <property type="entry name" value="GEO08273P1-RELATED"/>
    <property type="match status" value="1"/>
</dbReference>
<comment type="caution">
    <text evidence="2">The sequence shown here is derived from an EMBL/GenBank/DDBJ whole genome shotgun (WGS) entry which is preliminary data.</text>
</comment>
<organism evidence="2 3">
    <name type="scientific">Laodelphax striatellus</name>
    <name type="common">Small brown planthopper</name>
    <name type="synonym">Delphax striatella</name>
    <dbReference type="NCBI Taxonomy" id="195883"/>
    <lineage>
        <taxon>Eukaryota</taxon>
        <taxon>Metazoa</taxon>
        <taxon>Ecdysozoa</taxon>
        <taxon>Arthropoda</taxon>
        <taxon>Hexapoda</taxon>
        <taxon>Insecta</taxon>
        <taxon>Pterygota</taxon>
        <taxon>Neoptera</taxon>
        <taxon>Paraneoptera</taxon>
        <taxon>Hemiptera</taxon>
        <taxon>Auchenorrhyncha</taxon>
        <taxon>Fulgoroidea</taxon>
        <taxon>Delphacidae</taxon>
        <taxon>Criomorphinae</taxon>
        <taxon>Laodelphax</taxon>
    </lineage>
</organism>
<name>A0A482WQ29_LAOST</name>
<feature type="transmembrane region" description="Helical" evidence="1">
    <location>
        <begin position="21"/>
        <end position="40"/>
    </location>
</feature>
<dbReference type="InParanoid" id="A0A482WQ29"/>
<dbReference type="EMBL" id="QKKF02028001">
    <property type="protein sequence ID" value="RZF35613.1"/>
    <property type="molecule type" value="Genomic_DNA"/>
</dbReference>
<keyword evidence="3" id="KW-1185">Reference proteome</keyword>
<feature type="transmembrane region" description="Helical" evidence="1">
    <location>
        <begin position="89"/>
        <end position="110"/>
    </location>
</feature>